<evidence type="ECO:0000256" key="1">
    <source>
        <dbReference type="SAM" id="Phobius"/>
    </source>
</evidence>
<name>A0A9D9DVQ2_9BACT</name>
<keyword evidence="1" id="KW-0472">Membrane</keyword>
<reference evidence="2" key="1">
    <citation type="submission" date="2020-10" db="EMBL/GenBank/DDBJ databases">
        <authorList>
            <person name="Gilroy R."/>
        </authorList>
    </citation>
    <scope>NUCLEOTIDE SEQUENCE</scope>
    <source>
        <strain evidence="2">2889</strain>
    </source>
</reference>
<accession>A0A9D9DVQ2</accession>
<feature type="transmembrane region" description="Helical" evidence="1">
    <location>
        <begin position="7"/>
        <end position="28"/>
    </location>
</feature>
<evidence type="ECO:0000313" key="2">
    <source>
        <dbReference type="EMBL" id="MBO8433573.1"/>
    </source>
</evidence>
<comment type="caution">
    <text evidence="2">The sequence shown here is derived from an EMBL/GenBank/DDBJ whole genome shotgun (WGS) entry which is preliminary data.</text>
</comment>
<sequence>MKKLIKWLLISIALIIVLVFANGCYYVFRGQERSMAKLEQGRELNLYECCSIYTMHLAVWILGKPGYPEASHLAYLMLKESSEGRYITIFDNAPARIPKNSRRYKLTFPDDLKIDSQEVEMVAGFYDLLGNYVGESPNIVTKYDCEFVVTYADITYYVGKIKLHGALFKYIQDKGWIHSFTVCYSW</sequence>
<gene>
    <name evidence="2" type="ORF">IAB08_09840</name>
</gene>
<reference evidence="2" key="2">
    <citation type="journal article" date="2021" name="PeerJ">
        <title>Extensive microbial diversity within the chicken gut microbiome revealed by metagenomics and culture.</title>
        <authorList>
            <person name="Gilroy R."/>
            <person name="Ravi A."/>
            <person name="Getino M."/>
            <person name="Pursley I."/>
            <person name="Horton D.L."/>
            <person name="Alikhan N.F."/>
            <person name="Baker D."/>
            <person name="Gharbi K."/>
            <person name="Hall N."/>
            <person name="Watson M."/>
            <person name="Adriaenssens E.M."/>
            <person name="Foster-Nyarko E."/>
            <person name="Jarju S."/>
            <person name="Secka A."/>
            <person name="Antonio M."/>
            <person name="Oren A."/>
            <person name="Chaudhuri R.R."/>
            <person name="La Ragione R."/>
            <person name="Hildebrand F."/>
            <person name="Pallen M.J."/>
        </authorList>
    </citation>
    <scope>NUCLEOTIDE SEQUENCE</scope>
    <source>
        <strain evidence="2">2889</strain>
    </source>
</reference>
<keyword evidence="1" id="KW-0812">Transmembrane</keyword>
<dbReference type="EMBL" id="JADIMZ010000151">
    <property type="protein sequence ID" value="MBO8433573.1"/>
    <property type="molecule type" value="Genomic_DNA"/>
</dbReference>
<proteinExistence type="predicted"/>
<evidence type="ECO:0000313" key="3">
    <source>
        <dbReference type="Proteomes" id="UP000823612"/>
    </source>
</evidence>
<organism evidence="2 3">
    <name type="scientific">Candidatus Pullibacteroides excrementavium</name>
    <dbReference type="NCBI Taxonomy" id="2840905"/>
    <lineage>
        <taxon>Bacteria</taxon>
        <taxon>Pseudomonadati</taxon>
        <taxon>Bacteroidota</taxon>
        <taxon>Bacteroidia</taxon>
        <taxon>Bacteroidales</taxon>
        <taxon>Candidatus Pullibacteroides</taxon>
    </lineage>
</organism>
<dbReference type="AlphaFoldDB" id="A0A9D9DVQ2"/>
<dbReference type="Proteomes" id="UP000823612">
    <property type="component" value="Unassembled WGS sequence"/>
</dbReference>
<protein>
    <submittedName>
        <fullName evidence="2">Uncharacterized protein</fullName>
    </submittedName>
</protein>
<keyword evidence="1" id="KW-1133">Transmembrane helix</keyword>